<proteinExistence type="predicted"/>
<sequence>MAINAKCNDCEEPTKYGVGFFDGKNGIHGCLYDCHNEECTIKQIMEASASKDIQEMARIQLANGDKGMYAGYIAALRRDAKVSMFKMAQIAGCSSADYSAYEHERKEFDPEVYWKCKEYLDKVRN</sequence>
<accession>A0A8S5R798</accession>
<protein>
    <submittedName>
        <fullName evidence="1">Antitoxin</fullName>
    </submittedName>
</protein>
<evidence type="ECO:0000313" key="1">
    <source>
        <dbReference type="EMBL" id="DAE26945.1"/>
    </source>
</evidence>
<reference evidence="1" key="1">
    <citation type="journal article" date="2021" name="Proc. Natl. Acad. Sci. U.S.A.">
        <title>A Catalog of Tens of Thousands of Viruses from Human Metagenomes Reveals Hidden Associations with Chronic Diseases.</title>
        <authorList>
            <person name="Tisza M.J."/>
            <person name="Buck C.B."/>
        </authorList>
    </citation>
    <scope>NUCLEOTIDE SEQUENCE</scope>
    <source>
        <strain evidence="1">Ct6Ax4</strain>
    </source>
</reference>
<name>A0A8S5R798_9VIRU</name>
<organism evidence="1">
    <name type="scientific">virus sp. ct6Ax4</name>
    <dbReference type="NCBI Taxonomy" id="2826791"/>
    <lineage>
        <taxon>Viruses</taxon>
    </lineage>
</organism>
<dbReference type="EMBL" id="BK015824">
    <property type="protein sequence ID" value="DAE26945.1"/>
    <property type="molecule type" value="Genomic_DNA"/>
</dbReference>